<keyword evidence="1" id="KW-0175">Coiled coil</keyword>
<accession>A0A9D4JAN0</accession>
<keyword evidence="3" id="KW-1185">Reference proteome</keyword>
<gene>
    <name evidence="2" type="ORF">DPMN_134375</name>
</gene>
<dbReference type="EMBL" id="JAIWYP010000006">
    <property type="protein sequence ID" value="KAH3806061.1"/>
    <property type="molecule type" value="Genomic_DNA"/>
</dbReference>
<feature type="coiled-coil region" evidence="1">
    <location>
        <begin position="8"/>
        <end position="112"/>
    </location>
</feature>
<reference evidence="2" key="1">
    <citation type="journal article" date="2019" name="bioRxiv">
        <title>The Genome of the Zebra Mussel, Dreissena polymorpha: A Resource for Invasive Species Research.</title>
        <authorList>
            <person name="McCartney M.A."/>
            <person name="Auch B."/>
            <person name="Kono T."/>
            <person name="Mallez S."/>
            <person name="Zhang Y."/>
            <person name="Obille A."/>
            <person name="Becker A."/>
            <person name="Abrahante J.E."/>
            <person name="Garbe J."/>
            <person name="Badalamenti J.P."/>
            <person name="Herman A."/>
            <person name="Mangelson H."/>
            <person name="Liachko I."/>
            <person name="Sullivan S."/>
            <person name="Sone E.D."/>
            <person name="Koren S."/>
            <person name="Silverstein K.A.T."/>
            <person name="Beckman K.B."/>
            <person name="Gohl D.M."/>
        </authorList>
    </citation>
    <scope>NUCLEOTIDE SEQUENCE</scope>
    <source>
        <strain evidence="2">Duluth1</strain>
        <tissue evidence="2">Whole animal</tissue>
    </source>
</reference>
<organism evidence="2 3">
    <name type="scientific">Dreissena polymorpha</name>
    <name type="common">Zebra mussel</name>
    <name type="synonym">Mytilus polymorpha</name>
    <dbReference type="NCBI Taxonomy" id="45954"/>
    <lineage>
        <taxon>Eukaryota</taxon>
        <taxon>Metazoa</taxon>
        <taxon>Spiralia</taxon>
        <taxon>Lophotrochozoa</taxon>
        <taxon>Mollusca</taxon>
        <taxon>Bivalvia</taxon>
        <taxon>Autobranchia</taxon>
        <taxon>Heteroconchia</taxon>
        <taxon>Euheterodonta</taxon>
        <taxon>Imparidentia</taxon>
        <taxon>Neoheterodontei</taxon>
        <taxon>Myida</taxon>
        <taxon>Dreissenoidea</taxon>
        <taxon>Dreissenidae</taxon>
        <taxon>Dreissena</taxon>
    </lineage>
</organism>
<dbReference type="Proteomes" id="UP000828390">
    <property type="component" value="Unassembled WGS sequence"/>
</dbReference>
<dbReference type="AlphaFoldDB" id="A0A9D4JAN0"/>
<name>A0A9D4JAN0_DREPO</name>
<comment type="caution">
    <text evidence="2">The sequence shown here is derived from an EMBL/GenBank/DDBJ whole genome shotgun (WGS) entry which is preliminary data.</text>
</comment>
<evidence type="ECO:0000313" key="2">
    <source>
        <dbReference type="EMBL" id="KAH3806061.1"/>
    </source>
</evidence>
<sequence length="209" mass="24313">MNICREENTAFANEIMQLNDKLNLLKEEVKTLKDEVNSKKTKKRSAQKYNSYIRSELRTIRDNLKEKEQSSEKHCNNCEKNHSILAERENEVFELKESIENLKSEKLKLRNSDGSNTNEVRLCIMELCGLEVAVEKMSPVIRTISKHLFNETIDRKDLPSSTTTQNIVDEGHYLAKSYISQKLSKLKIGGFTEMEQHAESKNSWIRQCR</sequence>
<reference evidence="2" key="2">
    <citation type="submission" date="2020-11" db="EMBL/GenBank/DDBJ databases">
        <authorList>
            <person name="McCartney M.A."/>
            <person name="Auch B."/>
            <person name="Kono T."/>
            <person name="Mallez S."/>
            <person name="Becker A."/>
            <person name="Gohl D.M."/>
            <person name="Silverstein K.A.T."/>
            <person name="Koren S."/>
            <person name="Bechman K.B."/>
            <person name="Herman A."/>
            <person name="Abrahante J.E."/>
            <person name="Garbe J."/>
        </authorList>
    </citation>
    <scope>NUCLEOTIDE SEQUENCE</scope>
    <source>
        <strain evidence="2">Duluth1</strain>
        <tissue evidence="2">Whole animal</tissue>
    </source>
</reference>
<proteinExistence type="predicted"/>
<evidence type="ECO:0000256" key="1">
    <source>
        <dbReference type="SAM" id="Coils"/>
    </source>
</evidence>
<evidence type="ECO:0000313" key="3">
    <source>
        <dbReference type="Proteomes" id="UP000828390"/>
    </source>
</evidence>
<protein>
    <submittedName>
        <fullName evidence="2">Uncharacterized protein</fullName>
    </submittedName>
</protein>